<comment type="caution">
    <text evidence="5">The sequence shown here is derived from an EMBL/GenBank/DDBJ whole genome shotgun (WGS) entry which is preliminary data.</text>
</comment>
<keyword evidence="6" id="KW-1185">Reference proteome</keyword>
<dbReference type="CDD" id="cd00090">
    <property type="entry name" value="HTH_ARSR"/>
    <property type="match status" value="1"/>
</dbReference>
<gene>
    <name evidence="5" type="ORF">DZ860_10820</name>
</gene>
<dbReference type="PROSITE" id="PS00519">
    <property type="entry name" value="HTH_ASNC_1"/>
    <property type="match status" value="1"/>
</dbReference>
<dbReference type="GO" id="GO:0043200">
    <property type="term" value="P:response to amino acid"/>
    <property type="evidence" value="ECO:0007669"/>
    <property type="project" value="TreeGrafter"/>
</dbReference>
<evidence type="ECO:0000256" key="3">
    <source>
        <dbReference type="ARBA" id="ARBA00023163"/>
    </source>
</evidence>
<dbReference type="SMART" id="SM00344">
    <property type="entry name" value="HTH_ASNC"/>
    <property type="match status" value="1"/>
</dbReference>
<dbReference type="InterPro" id="IPR019885">
    <property type="entry name" value="Tscrpt_reg_HTH_AsnC-type_CS"/>
</dbReference>
<dbReference type="PRINTS" id="PR00033">
    <property type="entry name" value="HTHASNC"/>
</dbReference>
<dbReference type="InterPro" id="IPR036390">
    <property type="entry name" value="WH_DNA-bd_sf"/>
</dbReference>
<accession>A0A3A6QEW0</accession>
<dbReference type="Gene3D" id="3.30.70.920">
    <property type="match status" value="1"/>
</dbReference>
<feature type="domain" description="HTH asnC-type" evidence="4">
    <location>
        <begin position="3"/>
        <end position="69"/>
    </location>
</feature>
<dbReference type="GO" id="GO:0005829">
    <property type="term" value="C:cytosol"/>
    <property type="evidence" value="ECO:0007669"/>
    <property type="project" value="TreeGrafter"/>
</dbReference>
<dbReference type="PANTHER" id="PTHR30154:SF34">
    <property type="entry name" value="TRANSCRIPTIONAL REGULATOR AZLB"/>
    <property type="match status" value="1"/>
</dbReference>
<organism evidence="5 6">
    <name type="scientific">Vibrio sinensis</name>
    <dbReference type="NCBI Taxonomy" id="2302434"/>
    <lineage>
        <taxon>Bacteria</taxon>
        <taxon>Pseudomonadati</taxon>
        <taxon>Pseudomonadota</taxon>
        <taxon>Gammaproteobacteria</taxon>
        <taxon>Vibrionales</taxon>
        <taxon>Vibrionaceae</taxon>
        <taxon>Vibrio</taxon>
    </lineage>
</organism>
<keyword evidence="1" id="KW-0805">Transcription regulation</keyword>
<keyword evidence="2" id="KW-0238">DNA-binding</keyword>
<dbReference type="Proteomes" id="UP000273252">
    <property type="component" value="Unassembled WGS sequence"/>
</dbReference>
<proteinExistence type="predicted"/>
<dbReference type="GO" id="GO:0006355">
    <property type="term" value="P:regulation of DNA-templated transcription"/>
    <property type="evidence" value="ECO:0007669"/>
    <property type="project" value="UniProtKB-ARBA"/>
</dbReference>
<evidence type="ECO:0000259" key="4">
    <source>
        <dbReference type="PROSITE" id="PS50956"/>
    </source>
</evidence>
<keyword evidence="3" id="KW-0804">Transcription</keyword>
<dbReference type="InterPro" id="IPR011991">
    <property type="entry name" value="ArsR-like_HTH"/>
</dbReference>
<dbReference type="InterPro" id="IPR000485">
    <property type="entry name" value="AsnC-type_HTH_dom"/>
</dbReference>
<dbReference type="PROSITE" id="PS50956">
    <property type="entry name" value="HTH_ASNC_2"/>
    <property type="match status" value="1"/>
</dbReference>
<evidence type="ECO:0000313" key="6">
    <source>
        <dbReference type="Proteomes" id="UP000273252"/>
    </source>
</evidence>
<dbReference type="PANTHER" id="PTHR30154">
    <property type="entry name" value="LEUCINE-RESPONSIVE REGULATORY PROTEIN"/>
    <property type="match status" value="1"/>
</dbReference>
<dbReference type="RefSeq" id="WP_120031131.1">
    <property type="nucleotide sequence ID" value="NZ_QVMU01000008.1"/>
</dbReference>
<dbReference type="GO" id="GO:0043565">
    <property type="term" value="F:sequence-specific DNA binding"/>
    <property type="evidence" value="ECO:0007669"/>
    <property type="project" value="InterPro"/>
</dbReference>
<evidence type="ECO:0000256" key="2">
    <source>
        <dbReference type="ARBA" id="ARBA00023125"/>
    </source>
</evidence>
<protein>
    <submittedName>
        <fullName evidence="5">Lrp/AsnC family transcriptional regulator</fullName>
    </submittedName>
</protein>
<dbReference type="SUPFAM" id="SSF46785">
    <property type="entry name" value="Winged helix' DNA-binding domain"/>
    <property type="match status" value="1"/>
</dbReference>
<dbReference type="OrthoDB" id="166264at2"/>
<reference evidence="5 6" key="1">
    <citation type="submission" date="2018-08" db="EMBL/GenBank/DDBJ databases">
        <title>Vibrio isolated from the Eastern China Marginal Seas.</title>
        <authorList>
            <person name="Li Y."/>
        </authorList>
    </citation>
    <scope>NUCLEOTIDE SEQUENCE [LARGE SCALE GENOMIC DNA]</scope>
    <source>
        <strain evidence="5 6">BEI233</strain>
    </source>
</reference>
<dbReference type="Pfam" id="PF01037">
    <property type="entry name" value="AsnC_trans_reg"/>
    <property type="match status" value="1"/>
</dbReference>
<dbReference type="InterPro" id="IPR011008">
    <property type="entry name" value="Dimeric_a/b-barrel"/>
</dbReference>
<sequence>MRLDSYDLQILKILQHNGRITKSQLAETINLSISPCWERVRKLELAGVIQGYGAKINADVLFKYTPVLVEVILKEHSALAFKRFESTILATPEVSECYATGGGVDYILTVQAQGINQYQQIIDHWLDSEIGIERYYTYVVTKTVKKEQANQLVFLSSQE</sequence>
<dbReference type="InterPro" id="IPR036388">
    <property type="entry name" value="WH-like_DNA-bd_sf"/>
</dbReference>
<dbReference type="SUPFAM" id="SSF54909">
    <property type="entry name" value="Dimeric alpha+beta barrel"/>
    <property type="match status" value="1"/>
</dbReference>
<dbReference type="Gene3D" id="1.10.10.10">
    <property type="entry name" value="Winged helix-like DNA-binding domain superfamily/Winged helix DNA-binding domain"/>
    <property type="match status" value="1"/>
</dbReference>
<evidence type="ECO:0000256" key="1">
    <source>
        <dbReference type="ARBA" id="ARBA00023015"/>
    </source>
</evidence>
<dbReference type="InterPro" id="IPR019888">
    <property type="entry name" value="Tscrpt_reg_AsnC-like"/>
</dbReference>
<dbReference type="Pfam" id="PF13412">
    <property type="entry name" value="HTH_24"/>
    <property type="match status" value="1"/>
</dbReference>
<name>A0A3A6QEW0_9VIBR</name>
<dbReference type="EMBL" id="QVMU01000008">
    <property type="protein sequence ID" value="RJX71427.1"/>
    <property type="molecule type" value="Genomic_DNA"/>
</dbReference>
<dbReference type="AlphaFoldDB" id="A0A3A6QEW0"/>
<evidence type="ECO:0000313" key="5">
    <source>
        <dbReference type="EMBL" id="RJX71427.1"/>
    </source>
</evidence>
<dbReference type="InterPro" id="IPR019887">
    <property type="entry name" value="Tscrpt_reg_AsnC/Lrp_C"/>
</dbReference>